<evidence type="ECO:0000256" key="4">
    <source>
        <dbReference type="ARBA" id="ARBA00022645"/>
    </source>
</evidence>
<dbReference type="GO" id="GO:0006508">
    <property type="term" value="P:proteolysis"/>
    <property type="evidence" value="ECO:0007669"/>
    <property type="project" value="UniProtKB-KW"/>
</dbReference>
<keyword evidence="12" id="KW-0961">Cell wall biogenesis/degradation</keyword>
<evidence type="ECO:0000256" key="13">
    <source>
        <dbReference type="ARBA" id="ARBA00034000"/>
    </source>
</evidence>
<comment type="catalytic activity">
    <reaction evidence="14">
        <text>[GlcNAc-(1-&gt;4)-Mur2Ac(oyl-L-Ala-gamma-D-Glu-L-Lys-D-Ala-D-Ala)](n)-di-trans,octa-cis-undecaprenyl diphosphate + beta-D-GlcNAc-(1-&gt;4)-Mur2Ac(oyl-L-Ala-gamma-D-Glu-L-Lys-D-Ala-D-Ala)-di-trans,octa-cis-undecaprenyl diphosphate = [GlcNAc-(1-&gt;4)-Mur2Ac(oyl-L-Ala-gamma-D-Glu-L-Lys-D-Ala-D-Ala)](n+1)-di-trans,octa-cis-undecaprenyl diphosphate + di-trans,octa-cis-undecaprenyl diphosphate + H(+)</text>
        <dbReference type="Rhea" id="RHEA:23708"/>
        <dbReference type="Rhea" id="RHEA-COMP:9602"/>
        <dbReference type="Rhea" id="RHEA-COMP:9603"/>
        <dbReference type="ChEBI" id="CHEBI:15378"/>
        <dbReference type="ChEBI" id="CHEBI:58405"/>
        <dbReference type="ChEBI" id="CHEBI:60033"/>
        <dbReference type="ChEBI" id="CHEBI:78435"/>
        <dbReference type="EC" id="2.4.99.28"/>
    </reaction>
</comment>
<evidence type="ECO:0000256" key="14">
    <source>
        <dbReference type="ARBA" id="ARBA00049902"/>
    </source>
</evidence>
<dbReference type="InterPro" id="IPR023346">
    <property type="entry name" value="Lysozyme-like_dom_sf"/>
</dbReference>
<comment type="similarity">
    <text evidence="2">In the C-terminal section; belongs to the transpeptidase family.</text>
</comment>
<dbReference type="PANTHER" id="PTHR32282">
    <property type="entry name" value="BINDING PROTEIN TRANSPEPTIDASE, PUTATIVE-RELATED"/>
    <property type="match status" value="1"/>
</dbReference>
<gene>
    <name evidence="19" type="primary">pbpC</name>
    <name evidence="19" type="ORF">MGN01_34920</name>
</gene>
<proteinExistence type="inferred from homology"/>
<feature type="transmembrane region" description="Helical" evidence="16">
    <location>
        <begin position="99"/>
        <end position="122"/>
    </location>
</feature>
<keyword evidence="4" id="KW-0121">Carboxypeptidase</keyword>
<organism evidence="19 20">
    <name type="scientific">Methylobacterium gnaphalii</name>
    <dbReference type="NCBI Taxonomy" id="1010610"/>
    <lineage>
        <taxon>Bacteria</taxon>
        <taxon>Pseudomonadati</taxon>
        <taxon>Pseudomonadota</taxon>
        <taxon>Alphaproteobacteria</taxon>
        <taxon>Hyphomicrobiales</taxon>
        <taxon>Methylobacteriaceae</taxon>
        <taxon>Methylobacterium</taxon>
    </lineage>
</organism>
<keyword evidence="16" id="KW-0472">Membrane</keyword>
<keyword evidence="6" id="KW-0328">Glycosyltransferase</keyword>
<dbReference type="InterPro" id="IPR012338">
    <property type="entry name" value="Beta-lactam/transpept-like"/>
</dbReference>
<evidence type="ECO:0000313" key="19">
    <source>
        <dbReference type="EMBL" id="GEP11647.1"/>
    </source>
</evidence>
<evidence type="ECO:0000256" key="11">
    <source>
        <dbReference type="ARBA" id="ARBA00023268"/>
    </source>
</evidence>
<evidence type="ECO:0000256" key="10">
    <source>
        <dbReference type="ARBA" id="ARBA00022984"/>
    </source>
</evidence>
<dbReference type="PANTHER" id="PTHR32282:SF33">
    <property type="entry name" value="PEPTIDOGLYCAN GLYCOSYLTRANSFERASE"/>
    <property type="match status" value="1"/>
</dbReference>
<evidence type="ECO:0000256" key="9">
    <source>
        <dbReference type="ARBA" id="ARBA00022960"/>
    </source>
</evidence>
<dbReference type="Pfam" id="PF00912">
    <property type="entry name" value="Transgly"/>
    <property type="match status" value="1"/>
</dbReference>
<evidence type="ECO:0000256" key="15">
    <source>
        <dbReference type="SAM" id="MobiDB-lite"/>
    </source>
</evidence>
<keyword evidence="20" id="KW-1185">Reference proteome</keyword>
<evidence type="ECO:0000259" key="17">
    <source>
        <dbReference type="Pfam" id="PF00905"/>
    </source>
</evidence>
<evidence type="ECO:0000256" key="16">
    <source>
        <dbReference type="SAM" id="Phobius"/>
    </source>
</evidence>
<keyword evidence="9" id="KW-0133">Cell shape</keyword>
<dbReference type="EMBL" id="BJZV01000021">
    <property type="protein sequence ID" value="GEP11647.1"/>
    <property type="molecule type" value="Genomic_DNA"/>
</dbReference>
<dbReference type="GO" id="GO:0008658">
    <property type="term" value="F:penicillin binding"/>
    <property type="evidence" value="ECO:0007669"/>
    <property type="project" value="InterPro"/>
</dbReference>
<name>A0A512JNV9_9HYPH</name>
<evidence type="ECO:0000256" key="8">
    <source>
        <dbReference type="ARBA" id="ARBA00022801"/>
    </source>
</evidence>
<evidence type="ECO:0000256" key="3">
    <source>
        <dbReference type="ARBA" id="ARBA00007739"/>
    </source>
</evidence>
<dbReference type="GO" id="GO:0008955">
    <property type="term" value="F:peptidoglycan glycosyltransferase activity"/>
    <property type="evidence" value="ECO:0007669"/>
    <property type="project" value="UniProtKB-EC"/>
</dbReference>
<feature type="domain" description="Penicillin-binding protein transpeptidase" evidence="17">
    <location>
        <begin position="413"/>
        <end position="637"/>
    </location>
</feature>
<keyword evidence="8" id="KW-0378">Hydrolase</keyword>
<dbReference type="UniPathway" id="UPA00219"/>
<evidence type="ECO:0000256" key="6">
    <source>
        <dbReference type="ARBA" id="ARBA00022676"/>
    </source>
</evidence>
<feature type="region of interest" description="Disordered" evidence="15">
    <location>
        <begin position="709"/>
        <end position="750"/>
    </location>
</feature>
<dbReference type="GO" id="GO:0071555">
    <property type="term" value="P:cell wall organization"/>
    <property type="evidence" value="ECO:0007669"/>
    <property type="project" value="UniProtKB-KW"/>
</dbReference>
<comment type="pathway">
    <text evidence="1">Cell wall biogenesis; peptidoglycan biosynthesis.</text>
</comment>
<evidence type="ECO:0000256" key="5">
    <source>
        <dbReference type="ARBA" id="ARBA00022670"/>
    </source>
</evidence>
<sequence>MLAGPLHAASDGTGQIGHMANGRGRTTRQEPNFDAPDGRGADRGTLDIRLTGADRAGGGVAKRGSGSTDRGSRPPAKGGKGGGGSRGRSRRRGSILGKLVYTGVVVGLWLVIGVAGLVAYHASQLPPIDQLSVPKRPPNIAILASDGSLLANRGETGGRTVSIKELPPYLPRAFVAIEDRRFYDHFGVDPVGIARAVVQNLTRRGVSQGGSTLTQQLAKNLFLTPERSASRKIQEAILALWLEHKYSKDEILELYLNRVYFGAGAYGVEAAAQRYFGKPAKNVSLAEAAMLGGLVQAPSRLAPNRNLKAAQTRAAQVLAAMQELGFAKEADVKVAMAQPARTYSSRGGGSANYVADLVMDVLDDFLPKFEADIVVSTTVDSGLQAAAEKALVDELNAKGVRYNVGQGALVSMKTDGAVRALIGGRDYAQSQFNRATTAKRQPGSSFKPFVYLSAIERGLTPDTVRDDAPVKIGNWSPENYTHAYRGPVTLRDALAQSLNTVAVRLGQEVGPKTVVQTAQRLGISSSLQANGSIALGTSEVTPMEMVGAYCAFANGGTGVIPYVIASIKSADGKVLYKRGAGGLGRVMSPDADGMMNAMMHETFVSGTAKKGEIPGWELAGKTGTSQDYRDAWMIGYSGSLVTGVWLGNDDGESTKKATGGSLPLEIWKTYMTVALKGEKPVPLPGMNRWHARPEAAVAQATPNPIGDIIGAITGEPQQTASTRPPPAPRDRRHSQDDRNFLEKLFGVGDD</sequence>
<dbReference type="NCBIfam" id="TIGR02074">
    <property type="entry name" value="PBP_1a_fam"/>
    <property type="match status" value="1"/>
</dbReference>
<keyword evidence="11" id="KW-0511">Multifunctional enzyme</keyword>
<evidence type="ECO:0000313" key="20">
    <source>
        <dbReference type="Proteomes" id="UP000321750"/>
    </source>
</evidence>
<dbReference type="SUPFAM" id="SSF53955">
    <property type="entry name" value="Lysozyme-like"/>
    <property type="match status" value="1"/>
</dbReference>
<protein>
    <submittedName>
        <fullName evidence="19">Penicillin-binding protein</fullName>
    </submittedName>
</protein>
<dbReference type="InterPro" id="IPR050396">
    <property type="entry name" value="Glycosyltr_51/Transpeptidase"/>
</dbReference>
<evidence type="ECO:0000256" key="2">
    <source>
        <dbReference type="ARBA" id="ARBA00007090"/>
    </source>
</evidence>
<dbReference type="InterPro" id="IPR036950">
    <property type="entry name" value="PBP_transglycosylase"/>
</dbReference>
<dbReference type="GO" id="GO:0030288">
    <property type="term" value="C:outer membrane-bounded periplasmic space"/>
    <property type="evidence" value="ECO:0007669"/>
    <property type="project" value="TreeGrafter"/>
</dbReference>
<evidence type="ECO:0000256" key="12">
    <source>
        <dbReference type="ARBA" id="ARBA00023316"/>
    </source>
</evidence>
<dbReference type="SUPFAM" id="SSF56601">
    <property type="entry name" value="beta-lactamase/transpeptidase-like"/>
    <property type="match status" value="1"/>
</dbReference>
<feature type="region of interest" description="Disordered" evidence="15">
    <location>
        <begin position="1"/>
        <end position="90"/>
    </location>
</feature>
<dbReference type="InterPro" id="IPR001460">
    <property type="entry name" value="PCN-bd_Tpept"/>
</dbReference>
<dbReference type="Pfam" id="PF00905">
    <property type="entry name" value="Transpeptidase"/>
    <property type="match status" value="1"/>
</dbReference>
<accession>A0A512JNV9</accession>
<keyword evidence="5" id="KW-0645">Protease</keyword>
<dbReference type="AlphaFoldDB" id="A0A512JNV9"/>
<dbReference type="GO" id="GO:0009002">
    <property type="term" value="F:serine-type D-Ala-D-Ala carboxypeptidase activity"/>
    <property type="evidence" value="ECO:0007669"/>
    <property type="project" value="UniProtKB-EC"/>
</dbReference>
<keyword evidence="16" id="KW-0812">Transmembrane</keyword>
<dbReference type="GO" id="GO:0009252">
    <property type="term" value="P:peptidoglycan biosynthetic process"/>
    <property type="evidence" value="ECO:0007669"/>
    <property type="project" value="UniProtKB-UniPathway"/>
</dbReference>
<comment type="caution">
    <text evidence="19">The sequence shown here is derived from an EMBL/GenBank/DDBJ whole genome shotgun (WGS) entry which is preliminary data.</text>
</comment>
<comment type="similarity">
    <text evidence="3">In the N-terminal section; belongs to the glycosyltransferase 51 family.</text>
</comment>
<evidence type="ECO:0000256" key="7">
    <source>
        <dbReference type="ARBA" id="ARBA00022679"/>
    </source>
</evidence>
<keyword evidence="10" id="KW-0573">Peptidoglycan synthesis</keyword>
<dbReference type="Gene3D" id="3.40.710.10">
    <property type="entry name" value="DD-peptidase/beta-lactamase superfamily"/>
    <property type="match status" value="1"/>
</dbReference>
<keyword evidence="7" id="KW-0808">Transferase</keyword>
<dbReference type="FunFam" id="1.10.3810.10:FF:000001">
    <property type="entry name" value="Penicillin-binding protein 1A"/>
    <property type="match status" value="1"/>
</dbReference>
<dbReference type="InterPro" id="IPR001264">
    <property type="entry name" value="Glyco_trans_51"/>
</dbReference>
<dbReference type="Gene3D" id="1.10.3810.10">
    <property type="entry name" value="Biosynthetic peptidoglycan transglycosylase-like"/>
    <property type="match status" value="1"/>
</dbReference>
<evidence type="ECO:0000259" key="18">
    <source>
        <dbReference type="Pfam" id="PF00912"/>
    </source>
</evidence>
<feature type="domain" description="Glycosyl transferase family 51" evidence="18">
    <location>
        <begin position="155"/>
        <end position="322"/>
    </location>
</feature>
<feature type="compositionally biased region" description="Basic and acidic residues" evidence="15">
    <location>
        <begin position="36"/>
        <end position="46"/>
    </location>
</feature>
<comment type="catalytic activity">
    <reaction evidence="13">
        <text>Preferential cleavage: (Ac)2-L-Lys-D-Ala-|-D-Ala. Also transpeptidation of peptidyl-alanyl moieties that are N-acyl substituents of D-alanine.</text>
        <dbReference type="EC" id="3.4.16.4"/>
    </reaction>
</comment>
<dbReference type="Proteomes" id="UP000321750">
    <property type="component" value="Unassembled WGS sequence"/>
</dbReference>
<keyword evidence="16" id="KW-1133">Transmembrane helix</keyword>
<dbReference type="GO" id="GO:0008360">
    <property type="term" value="P:regulation of cell shape"/>
    <property type="evidence" value="ECO:0007669"/>
    <property type="project" value="UniProtKB-KW"/>
</dbReference>
<evidence type="ECO:0000256" key="1">
    <source>
        <dbReference type="ARBA" id="ARBA00004752"/>
    </source>
</evidence>
<reference evidence="19 20" key="1">
    <citation type="submission" date="2019-07" db="EMBL/GenBank/DDBJ databases">
        <title>Whole genome shotgun sequence of Methylobacterium gnaphalii NBRC 107716.</title>
        <authorList>
            <person name="Hosoyama A."/>
            <person name="Uohara A."/>
            <person name="Ohji S."/>
            <person name="Ichikawa N."/>
        </authorList>
    </citation>
    <scope>NUCLEOTIDE SEQUENCE [LARGE SCALE GENOMIC DNA]</scope>
    <source>
        <strain evidence="19 20">NBRC 107716</strain>
    </source>
</reference>